<dbReference type="InParanoid" id="A7T485"/>
<dbReference type="SUPFAM" id="SSF53383">
    <property type="entry name" value="PLP-dependent transferases"/>
    <property type="match status" value="1"/>
</dbReference>
<sequence length="291" mass="32270">MADEGSVIPSEGSRNDNSNNDTQNDSKLTQLSVEKMNEQIQTCVQAIFARESSSSHPELSKVLTEVIDLVSHDRTTRQYYYQMDQYTHASVTSCALAAYLSLLEEQQVKRLSACIRSDCSHWLAKMFGYDNGSASFHDSRWEGLTKVCRLALLVKYPKYGTEGFTALYTRPPVIYISTAAAHGLGPYLCSQLGLPQSSICKVPCNTVFGSRHTTDVAAFERLFHDDVSCGKTPLMLIAYAGIEPSTKHTIFPKGFFLACINCGVLACPCMVNSRGIKTWIRASYGKVERDK</sequence>
<organism evidence="5 6">
    <name type="scientific">Nematostella vectensis</name>
    <name type="common">Starlet sea anemone</name>
    <dbReference type="NCBI Taxonomy" id="45351"/>
    <lineage>
        <taxon>Eukaryota</taxon>
        <taxon>Metazoa</taxon>
        <taxon>Cnidaria</taxon>
        <taxon>Anthozoa</taxon>
        <taxon>Hexacorallia</taxon>
        <taxon>Actiniaria</taxon>
        <taxon>Edwardsiidae</taxon>
        <taxon>Nematostella</taxon>
    </lineage>
</organism>
<dbReference type="InterPro" id="IPR015424">
    <property type="entry name" value="PyrdxlP-dep_Trfase"/>
</dbReference>
<dbReference type="PhylomeDB" id="A7T485"/>
<feature type="region of interest" description="Disordered" evidence="4">
    <location>
        <begin position="1"/>
        <end position="25"/>
    </location>
</feature>
<dbReference type="InterPro" id="IPR015421">
    <property type="entry name" value="PyrdxlP-dep_Trfase_major"/>
</dbReference>
<reference evidence="5 6" key="1">
    <citation type="journal article" date="2007" name="Science">
        <title>Sea anemone genome reveals ancestral eumetazoan gene repertoire and genomic organization.</title>
        <authorList>
            <person name="Putnam N.H."/>
            <person name="Srivastava M."/>
            <person name="Hellsten U."/>
            <person name="Dirks B."/>
            <person name="Chapman J."/>
            <person name="Salamov A."/>
            <person name="Terry A."/>
            <person name="Shapiro H."/>
            <person name="Lindquist E."/>
            <person name="Kapitonov V.V."/>
            <person name="Jurka J."/>
            <person name="Genikhovich G."/>
            <person name="Grigoriev I.V."/>
            <person name="Lucas S.M."/>
            <person name="Steele R.E."/>
            <person name="Finnerty J.R."/>
            <person name="Technau U."/>
            <person name="Martindale M.Q."/>
            <person name="Rokhsar D.S."/>
        </authorList>
    </citation>
    <scope>NUCLEOTIDE SEQUENCE [LARGE SCALE GENOMIC DNA]</scope>
    <source>
        <strain evidence="6">CH2 X CH6</strain>
    </source>
</reference>
<evidence type="ECO:0000313" key="5">
    <source>
        <dbReference type="EMBL" id="EDO29227.1"/>
    </source>
</evidence>
<proteinExistence type="predicted"/>
<evidence type="ECO:0000256" key="1">
    <source>
        <dbReference type="ARBA" id="ARBA00001933"/>
    </source>
</evidence>
<dbReference type="KEGG" id="nve:5499753"/>
<keyword evidence="6" id="KW-1185">Reference proteome</keyword>
<dbReference type="STRING" id="45351.A7T485"/>
<evidence type="ECO:0000256" key="4">
    <source>
        <dbReference type="SAM" id="MobiDB-lite"/>
    </source>
</evidence>
<comment type="cofactor">
    <cofactor evidence="1">
        <name>pyridoxal 5'-phosphate</name>
        <dbReference type="ChEBI" id="CHEBI:597326"/>
    </cofactor>
</comment>
<accession>A7T485</accession>
<dbReference type="PANTHER" id="PTHR42735:SF6">
    <property type="entry name" value="SPHINGOSINE-1-PHOSPHATE LYASE 1"/>
    <property type="match status" value="1"/>
</dbReference>
<keyword evidence="3" id="KW-0456">Lyase</keyword>
<dbReference type="AlphaFoldDB" id="A7T485"/>
<keyword evidence="2" id="KW-0663">Pyridoxal phosphate</keyword>
<dbReference type="EMBL" id="DS470803">
    <property type="protein sequence ID" value="EDO29227.1"/>
    <property type="molecule type" value="Genomic_DNA"/>
</dbReference>
<dbReference type="Gene3D" id="3.40.640.10">
    <property type="entry name" value="Type I PLP-dependent aspartate aminotransferase-like (Major domain)"/>
    <property type="match status" value="1"/>
</dbReference>
<dbReference type="Proteomes" id="UP000001593">
    <property type="component" value="Unassembled WGS sequence"/>
</dbReference>
<evidence type="ECO:0000256" key="3">
    <source>
        <dbReference type="ARBA" id="ARBA00023239"/>
    </source>
</evidence>
<name>A7T485_NEMVE</name>
<dbReference type="HOGENOM" id="CLU_083441_0_0_1"/>
<dbReference type="InterPro" id="IPR050477">
    <property type="entry name" value="GrpII_AminoAcid_Decarb"/>
</dbReference>
<feature type="compositionally biased region" description="Low complexity" evidence="4">
    <location>
        <begin position="15"/>
        <end position="25"/>
    </location>
</feature>
<evidence type="ECO:0000256" key="2">
    <source>
        <dbReference type="ARBA" id="ARBA00022898"/>
    </source>
</evidence>
<dbReference type="eggNOG" id="KOG0630">
    <property type="taxonomic scope" value="Eukaryota"/>
</dbReference>
<evidence type="ECO:0000313" key="6">
    <source>
        <dbReference type="Proteomes" id="UP000001593"/>
    </source>
</evidence>
<gene>
    <name evidence="5" type="ORF">NEMVEDRAFT_v1g222100</name>
</gene>
<protein>
    <submittedName>
        <fullName evidence="5">Uncharacterized protein</fullName>
    </submittedName>
</protein>
<dbReference type="PANTHER" id="PTHR42735">
    <property type="match status" value="1"/>
</dbReference>